<feature type="region of interest" description="Disordered" evidence="1">
    <location>
        <begin position="36"/>
        <end position="67"/>
    </location>
</feature>
<organism evidence="2 3">
    <name type="scientific">Eragrostis curvula</name>
    <name type="common">weeping love grass</name>
    <dbReference type="NCBI Taxonomy" id="38414"/>
    <lineage>
        <taxon>Eukaryota</taxon>
        <taxon>Viridiplantae</taxon>
        <taxon>Streptophyta</taxon>
        <taxon>Embryophyta</taxon>
        <taxon>Tracheophyta</taxon>
        <taxon>Spermatophyta</taxon>
        <taxon>Magnoliopsida</taxon>
        <taxon>Liliopsida</taxon>
        <taxon>Poales</taxon>
        <taxon>Poaceae</taxon>
        <taxon>PACMAD clade</taxon>
        <taxon>Chloridoideae</taxon>
        <taxon>Eragrostideae</taxon>
        <taxon>Eragrostidinae</taxon>
        <taxon>Eragrostis</taxon>
    </lineage>
</organism>
<gene>
    <name evidence="2" type="ORF">EJB05_31577</name>
</gene>
<proteinExistence type="predicted"/>
<feature type="non-terminal residue" evidence="2">
    <location>
        <position position="1"/>
    </location>
</feature>
<dbReference type="Proteomes" id="UP000324897">
    <property type="component" value="Unassembled WGS sequence"/>
</dbReference>
<protein>
    <submittedName>
        <fullName evidence="2">Uncharacterized protein</fullName>
    </submittedName>
</protein>
<evidence type="ECO:0000256" key="1">
    <source>
        <dbReference type="SAM" id="MobiDB-lite"/>
    </source>
</evidence>
<keyword evidence="3" id="KW-1185">Reference proteome</keyword>
<dbReference type="EMBL" id="RWGY01000026">
    <property type="protein sequence ID" value="TVU21906.1"/>
    <property type="molecule type" value="Genomic_DNA"/>
</dbReference>
<reference evidence="2 3" key="1">
    <citation type="journal article" date="2019" name="Sci. Rep.">
        <title>A high-quality genome of Eragrostis curvula grass provides insights into Poaceae evolution and supports new strategies to enhance forage quality.</title>
        <authorList>
            <person name="Carballo J."/>
            <person name="Santos B.A.C.M."/>
            <person name="Zappacosta D."/>
            <person name="Garbus I."/>
            <person name="Selva J.P."/>
            <person name="Gallo C.A."/>
            <person name="Diaz A."/>
            <person name="Albertini E."/>
            <person name="Caccamo M."/>
            <person name="Echenique V."/>
        </authorList>
    </citation>
    <scope>NUCLEOTIDE SEQUENCE [LARGE SCALE GENOMIC DNA]</scope>
    <source>
        <strain evidence="3">cv. Victoria</strain>
        <tissue evidence="2">Leaf</tissue>
    </source>
</reference>
<dbReference type="Gramene" id="TVU21906">
    <property type="protein sequence ID" value="TVU21906"/>
    <property type="gene ID" value="EJB05_31577"/>
</dbReference>
<sequence length="117" mass="13075">FSTRNVTDLDPNPLTPGPFLLWALRFCPFLSSSPLLPGSAPSSPSPARAQAERRDLQENSFRDRRAFWKTPPPQSFIRKEGFLIRNLDLRRSVVGISVFTGGKVATKPCSYHGFPET</sequence>
<dbReference type="AlphaFoldDB" id="A0A5J9UEF5"/>
<name>A0A5J9UEF5_9POAL</name>
<evidence type="ECO:0000313" key="2">
    <source>
        <dbReference type="EMBL" id="TVU21906.1"/>
    </source>
</evidence>
<feature type="compositionally biased region" description="Basic and acidic residues" evidence="1">
    <location>
        <begin position="50"/>
        <end position="66"/>
    </location>
</feature>
<comment type="caution">
    <text evidence="2">The sequence shown here is derived from an EMBL/GenBank/DDBJ whole genome shotgun (WGS) entry which is preliminary data.</text>
</comment>
<evidence type="ECO:0000313" key="3">
    <source>
        <dbReference type="Proteomes" id="UP000324897"/>
    </source>
</evidence>
<accession>A0A5J9UEF5</accession>
<feature type="compositionally biased region" description="Low complexity" evidence="1">
    <location>
        <begin position="36"/>
        <end position="46"/>
    </location>
</feature>